<evidence type="ECO:0000313" key="11">
    <source>
        <dbReference type="Proteomes" id="UP001138500"/>
    </source>
</evidence>
<evidence type="ECO:0000256" key="4">
    <source>
        <dbReference type="ARBA" id="ARBA00023242"/>
    </source>
</evidence>
<proteinExistence type="predicted"/>
<organism evidence="10 11">
    <name type="scientific">Teratosphaeria destructans</name>
    <dbReference type="NCBI Taxonomy" id="418781"/>
    <lineage>
        <taxon>Eukaryota</taxon>
        <taxon>Fungi</taxon>
        <taxon>Dikarya</taxon>
        <taxon>Ascomycota</taxon>
        <taxon>Pezizomycotina</taxon>
        <taxon>Dothideomycetes</taxon>
        <taxon>Dothideomycetidae</taxon>
        <taxon>Mycosphaerellales</taxon>
        <taxon>Teratosphaeriaceae</taxon>
        <taxon>Teratosphaeria</taxon>
    </lineage>
</organism>
<evidence type="ECO:0000259" key="9">
    <source>
        <dbReference type="PROSITE" id="PS51037"/>
    </source>
</evidence>
<keyword evidence="11" id="KW-1185">Reference proteome</keyword>
<dbReference type="PROSITE" id="PS50089">
    <property type="entry name" value="ZF_RING_2"/>
    <property type="match status" value="1"/>
</dbReference>
<dbReference type="InterPro" id="IPR038704">
    <property type="entry name" value="YEAST_sf"/>
</dbReference>
<dbReference type="Gene3D" id="3.30.40.10">
    <property type="entry name" value="Zinc/RING finger domain, C3HC4 (zinc finger)"/>
    <property type="match status" value="1"/>
</dbReference>
<evidence type="ECO:0000256" key="3">
    <source>
        <dbReference type="ARBA" id="ARBA00022833"/>
    </source>
</evidence>
<dbReference type="PROSITE" id="PS51037">
    <property type="entry name" value="YEATS"/>
    <property type="match status" value="1"/>
</dbReference>
<keyword evidence="2 5" id="KW-0863">Zinc-finger</keyword>
<dbReference type="GO" id="GO:0008270">
    <property type="term" value="F:zinc ion binding"/>
    <property type="evidence" value="ECO:0007669"/>
    <property type="project" value="UniProtKB-KW"/>
</dbReference>
<dbReference type="OrthoDB" id="1630758at2759"/>
<evidence type="ECO:0000256" key="7">
    <source>
        <dbReference type="SAM" id="MobiDB-lite"/>
    </source>
</evidence>
<dbReference type="SMART" id="SM00184">
    <property type="entry name" value="RING"/>
    <property type="match status" value="1"/>
</dbReference>
<comment type="subcellular location">
    <subcellularLocation>
        <location evidence="6">Nucleus</location>
    </subcellularLocation>
</comment>
<dbReference type="InterPro" id="IPR027370">
    <property type="entry name" value="Znf-RING_euk"/>
</dbReference>
<dbReference type="SUPFAM" id="SSF57850">
    <property type="entry name" value="RING/U-box"/>
    <property type="match status" value="1"/>
</dbReference>
<feature type="domain" description="RING-type" evidence="8">
    <location>
        <begin position="32"/>
        <end position="94"/>
    </location>
</feature>
<dbReference type="Pfam" id="PF13445">
    <property type="entry name" value="zf-RING_UBOX"/>
    <property type="match status" value="1"/>
</dbReference>
<keyword evidence="4 6" id="KW-0539">Nucleus</keyword>
<dbReference type="InterPro" id="IPR013083">
    <property type="entry name" value="Znf_RING/FYVE/PHD"/>
</dbReference>
<protein>
    <submittedName>
        <fullName evidence="10">Chromatin organization</fullName>
    </submittedName>
</protein>
<evidence type="ECO:0000256" key="2">
    <source>
        <dbReference type="ARBA" id="ARBA00022771"/>
    </source>
</evidence>
<dbReference type="InterPro" id="IPR017907">
    <property type="entry name" value="Znf_RING_CS"/>
</dbReference>
<comment type="caution">
    <text evidence="10">The sequence shown here is derived from an EMBL/GenBank/DDBJ whole genome shotgun (WGS) entry which is preliminary data.</text>
</comment>
<evidence type="ECO:0000313" key="10">
    <source>
        <dbReference type="EMBL" id="KAH9826675.1"/>
    </source>
</evidence>
<dbReference type="Proteomes" id="UP001138500">
    <property type="component" value="Unassembled WGS sequence"/>
</dbReference>
<name>A0A9W7W1S3_9PEZI</name>
<dbReference type="GO" id="GO:0005634">
    <property type="term" value="C:nucleus"/>
    <property type="evidence" value="ECO:0007669"/>
    <property type="project" value="UniProtKB-SubCell"/>
</dbReference>
<dbReference type="EMBL" id="RIBY02001967">
    <property type="protein sequence ID" value="KAH9826675.1"/>
    <property type="molecule type" value="Genomic_DNA"/>
</dbReference>
<dbReference type="AlphaFoldDB" id="A0A9W7W1S3"/>
<dbReference type="Gene3D" id="2.60.40.1970">
    <property type="entry name" value="YEATS domain"/>
    <property type="match status" value="1"/>
</dbReference>
<reference evidence="10 11" key="1">
    <citation type="journal article" date="2018" name="IMA Fungus">
        <title>IMA Genome-F 10: Nine draft genome sequences of Claviceps purpurea s.lat., including C. arundinis, C. humidiphila, and C. cf. spartinae, pseudomolecules for the pitch canker pathogen Fusarium circinatum, draft genome of Davidsoniella eucalypti, Grosmannia galeiformis, Quambalaria eucalypti, and Teratosphaeria destructans.</title>
        <authorList>
            <person name="Wingfield B.D."/>
            <person name="Liu M."/>
            <person name="Nguyen H.D."/>
            <person name="Lane F.A."/>
            <person name="Morgan S.W."/>
            <person name="De Vos L."/>
            <person name="Wilken P.M."/>
            <person name="Duong T.A."/>
            <person name="Aylward J."/>
            <person name="Coetzee M.P."/>
            <person name="Dadej K."/>
            <person name="De Beer Z.W."/>
            <person name="Findlay W."/>
            <person name="Havenga M."/>
            <person name="Kolarik M."/>
            <person name="Menzies J.G."/>
            <person name="Naidoo K."/>
            <person name="Pochopski O."/>
            <person name="Shoukouhi P."/>
            <person name="Santana Q.C."/>
            <person name="Seifert K.A."/>
            <person name="Soal N."/>
            <person name="Steenkamp E.T."/>
            <person name="Tatham C.T."/>
            <person name="van der Nest M.A."/>
            <person name="Wingfield M.J."/>
        </authorList>
    </citation>
    <scope>NUCLEOTIDE SEQUENCE [LARGE SCALE GENOMIC DNA]</scope>
    <source>
        <strain evidence="10">CMW44962</strain>
    </source>
</reference>
<feature type="domain" description="YEATS" evidence="9">
    <location>
        <begin position="129"/>
        <end position="207"/>
    </location>
</feature>
<reference evidence="10 11" key="2">
    <citation type="journal article" date="2021" name="Curr. Genet.">
        <title>Genetic response to nitrogen starvation in the aggressive Eucalyptus foliar pathogen Teratosphaeria destructans.</title>
        <authorList>
            <person name="Havenga M."/>
            <person name="Wingfield B.D."/>
            <person name="Wingfield M.J."/>
            <person name="Dreyer L.L."/>
            <person name="Roets F."/>
            <person name="Aylward J."/>
        </authorList>
    </citation>
    <scope>NUCLEOTIDE SEQUENCE [LARGE SCALE GENOMIC DNA]</scope>
    <source>
        <strain evidence="10">CMW44962</strain>
    </source>
</reference>
<dbReference type="InterPro" id="IPR001841">
    <property type="entry name" value="Znf_RING"/>
</dbReference>
<sequence length="207" mass="23635">MPKSHATLQPEHERYNSNNSPPSETVEEDDICPICQLLLHNPVKTACNHTLCKSCMATWADVSLAAPMTIVSVDEEPRDFDAATGLEARCPMCRAHTSATIDDERATSLRTKYPQTFAERQAEEVLDEDAHEGVQTITVYIGNRHELVEPEAESPNMHQWTFFVRPSRRDIIEEVQIFLHPTFRPSRSYARVRRTRFGDWGGARLVW</sequence>
<keyword evidence="3" id="KW-0862">Zinc</keyword>
<evidence type="ECO:0000256" key="5">
    <source>
        <dbReference type="PROSITE-ProRule" id="PRU00175"/>
    </source>
</evidence>
<dbReference type="InterPro" id="IPR055129">
    <property type="entry name" value="YEATS_dom"/>
</dbReference>
<evidence type="ECO:0000256" key="6">
    <source>
        <dbReference type="PROSITE-ProRule" id="PRU00376"/>
    </source>
</evidence>
<evidence type="ECO:0000259" key="8">
    <source>
        <dbReference type="PROSITE" id="PS50089"/>
    </source>
</evidence>
<accession>A0A9W7W1S3</accession>
<keyword evidence="1" id="KW-0479">Metal-binding</keyword>
<evidence type="ECO:0000256" key="1">
    <source>
        <dbReference type="ARBA" id="ARBA00022723"/>
    </source>
</evidence>
<gene>
    <name evidence="10" type="ORF">Tdes44962_MAKER03378</name>
</gene>
<feature type="region of interest" description="Disordered" evidence="7">
    <location>
        <begin position="1"/>
        <end position="26"/>
    </location>
</feature>
<dbReference type="PROSITE" id="PS00518">
    <property type="entry name" value="ZF_RING_1"/>
    <property type="match status" value="1"/>
</dbReference>